<feature type="region of interest" description="Disordered" evidence="4">
    <location>
        <begin position="934"/>
        <end position="954"/>
    </location>
</feature>
<dbReference type="SUPFAM" id="SSF56801">
    <property type="entry name" value="Acetyl-CoA synthetase-like"/>
    <property type="match status" value="1"/>
</dbReference>
<dbReference type="InterPro" id="IPR010071">
    <property type="entry name" value="AA_adenyl_dom"/>
</dbReference>
<dbReference type="NCBIfam" id="TIGR01733">
    <property type="entry name" value="AA-adenyl-dom"/>
    <property type="match status" value="1"/>
</dbReference>
<dbReference type="PANTHER" id="PTHR45527:SF1">
    <property type="entry name" value="FATTY ACID SYNTHASE"/>
    <property type="match status" value="1"/>
</dbReference>
<name>A0A4P2QR87_SORCE</name>
<dbReference type="Gene3D" id="3.30.300.30">
    <property type="match status" value="1"/>
</dbReference>
<dbReference type="InterPro" id="IPR006162">
    <property type="entry name" value="Ppantetheine_attach_site"/>
</dbReference>
<dbReference type="GO" id="GO:0005737">
    <property type="term" value="C:cytoplasm"/>
    <property type="evidence" value="ECO:0007669"/>
    <property type="project" value="TreeGrafter"/>
</dbReference>
<dbReference type="Gene3D" id="3.30.559.30">
    <property type="entry name" value="Nonribosomal peptide synthetase, condensation domain"/>
    <property type="match status" value="2"/>
</dbReference>
<evidence type="ECO:0000256" key="2">
    <source>
        <dbReference type="ARBA" id="ARBA00022450"/>
    </source>
</evidence>
<dbReference type="FunFam" id="3.30.300.30:FF:000010">
    <property type="entry name" value="Enterobactin synthetase component F"/>
    <property type="match status" value="1"/>
</dbReference>
<evidence type="ECO:0000313" key="7">
    <source>
        <dbReference type="Proteomes" id="UP000295497"/>
    </source>
</evidence>
<feature type="domain" description="Carrier" evidence="5">
    <location>
        <begin position="953"/>
        <end position="1028"/>
    </location>
</feature>
<reference evidence="6 7" key="1">
    <citation type="submission" date="2015-09" db="EMBL/GenBank/DDBJ databases">
        <title>Sorangium comparison.</title>
        <authorList>
            <person name="Zaburannyi N."/>
            <person name="Bunk B."/>
            <person name="Overmann J."/>
            <person name="Mueller R."/>
        </authorList>
    </citation>
    <scope>NUCLEOTIDE SEQUENCE [LARGE SCALE GENOMIC DNA]</scope>
    <source>
        <strain evidence="6 7">So ce836</strain>
    </source>
</reference>
<evidence type="ECO:0000259" key="5">
    <source>
        <dbReference type="PROSITE" id="PS50075"/>
    </source>
</evidence>
<dbReference type="PANTHER" id="PTHR45527">
    <property type="entry name" value="NONRIBOSOMAL PEPTIDE SYNTHETASE"/>
    <property type="match status" value="1"/>
</dbReference>
<keyword evidence="2" id="KW-0596">Phosphopantetheine</keyword>
<dbReference type="InterPro" id="IPR001242">
    <property type="entry name" value="Condensation_dom"/>
</dbReference>
<dbReference type="InterPro" id="IPR020845">
    <property type="entry name" value="AMP-binding_CS"/>
</dbReference>
<dbReference type="Gene3D" id="2.30.38.10">
    <property type="entry name" value="Luciferase, Domain 3"/>
    <property type="match status" value="1"/>
</dbReference>
<sequence length="1552" mass="166922">MSDHEMTGFSLSPQQRAIRALDREAGAPGCRTLAVVAVTGPCDEGRLSAAALALAERHEILRTRLVEAGGEAAQVVGEPRFAWASQDDWVGCSDAEQGERMSRLVARLSEGRGADDGLRVGLVRVGPEERRLVLAAPAWCVDEESIAPLVRELCASTAGAGAPPEQQYADVAEWLNGMLEAEDAVDGRRFWAERRSHFGPPLHLAFSRGGAGAGAGAGSGRARVELGQGGMAQVERWSSSWQVPQRIVLLALWASLLWRMSGGDEPEVTVAVRFDGRSLDALAGAVGPFARFLPVRIEISASDTLADVARRLAVAEAEAAAHQDAAPGVSHRMSWGFSAAEAAPALSLDGARARVVDIWSTSDQVACRLHCAGAGPSASLELRYDASAGARRDAERLAERLAALLEDLSRHPERPVAHGEYVGPGERAEIEAWSRGPAMDLPSACALHRWFEERAAQHPDVVAVRSEGKSLTYGELERRANRLASCLRRRGVGLDTIVGVCVPRSEDMVVATLAVLKAGGAYLPLDHEYPGERLAFMMRDARARLLVTHDAIADELPTGGWTTLLLDAEAAEIAACSNARPAVSPPPDSGAYVIYTSGSTGTPKGSLISHRAIVNQMQWIQRYWALTADDRVLLKAAFGFDVSVWEIFWPLSFGARIVVARAGGHRDPEYLRRLARDEGVTTAYFVSSMLAAFLGGPEQPFPASLRKVLVGGEAVPLDLVRRFYAKHDGDLINMYGPSEAAIAVTGCVLPSDPRVTWVPLGAPVANAEVFVLDGAMRRPAIGALGDLYIAGTPLARGYVGQPGLTAERFLPDPCARAAGGRMYRTGDVARFLPDGMLEFQGRSDHQIKLRGHRIELGDVEAQIRRVPGVSQAAVVLREDAPGDARLVAYVVLDGDAAGDAPDVRAALKASLPAYMIPSSVVRLDALPLSPNGKLDRRALPAPEAQAGPDDGAAPRTPAERFLSSIWAEVLGLGEVRVGENFFDIGGHSLLATQVVARVQRALGAEVPLQLMFDLPSIAAQAPLMELLASGRPMESLLPAVRRYLADRRPEQLPALAPEEREAAARRLSALGAAPPQVRRRGLTRAPLSYGQSRIYFLEQLSPGKPLFNVPGAVRLRGPVDVARLSAAFGEIVRRHDALRTSIVNVDGELLQIAQPHAGFTLDVVTSTPEEAAASELDRRLRAEAWRPFAIGAPPLLRATLFRLAEDEHVLLVTMHHVVSDDWSLGVILRELLALYAGRSLPPPRLQVSDFAAWQREMVESGALDGQRAYWRERLRGLSRASISAGGGAEAPSHDPSGAIEEIALSPDKAAALEALARREGATLFMVLLALLDLVIHARSGALDIAVGTPIANRNRPELEDVVGLLTNTLVIRVDLARAGAFRDVLARARVQALDAFANQDIPFDVVTQDLKQERDHAQHPLFRVWLALQNAPKPALEVRGLRVEPLPLRPELVHFEVALLLWPADDGSVVGHFEFRRDRVDEGARKEIAAAFTHLVDAVIARPDAPVSALVEGARAEAARAQAALGEAFARAATARLGQLRRRSAGDRTPRE</sequence>
<dbReference type="FunFam" id="3.40.50.980:FF:000001">
    <property type="entry name" value="Non-ribosomal peptide synthetase"/>
    <property type="match status" value="1"/>
</dbReference>
<dbReference type="InterPro" id="IPR020806">
    <property type="entry name" value="PKS_PP-bd"/>
</dbReference>
<dbReference type="Pfam" id="PF13193">
    <property type="entry name" value="AMP-binding_C"/>
    <property type="match status" value="1"/>
</dbReference>
<evidence type="ECO:0000313" key="6">
    <source>
        <dbReference type="EMBL" id="AUX32053.1"/>
    </source>
</evidence>
<dbReference type="PROSITE" id="PS00012">
    <property type="entry name" value="PHOSPHOPANTETHEINE"/>
    <property type="match status" value="1"/>
</dbReference>
<dbReference type="Gene3D" id="3.30.559.10">
    <property type="entry name" value="Chloramphenicol acetyltransferase-like domain"/>
    <property type="match status" value="2"/>
</dbReference>
<evidence type="ECO:0000256" key="4">
    <source>
        <dbReference type="SAM" id="MobiDB-lite"/>
    </source>
</evidence>
<dbReference type="Gene3D" id="3.40.50.1820">
    <property type="entry name" value="alpha/beta hydrolase"/>
    <property type="match status" value="1"/>
</dbReference>
<dbReference type="CDD" id="cd19531">
    <property type="entry name" value="LCL_NRPS-like"/>
    <property type="match status" value="1"/>
</dbReference>
<protein>
    <recommendedName>
        <fullName evidence="5">Carrier domain-containing protein</fullName>
    </recommendedName>
</protein>
<dbReference type="GO" id="GO:0044550">
    <property type="term" value="P:secondary metabolite biosynthetic process"/>
    <property type="evidence" value="ECO:0007669"/>
    <property type="project" value="UniProtKB-ARBA"/>
</dbReference>
<dbReference type="InterPro" id="IPR009081">
    <property type="entry name" value="PP-bd_ACP"/>
</dbReference>
<dbReference type="Pfam" id="PF00668">
    <property type="entry name" value="Condensation"/>
    <property type="match status" value="2"/>
</dbReference>
<dbReference type="RefSeq" id="WP_129575728.1">
    <property type="nucleotide sequence ID" value="NZ_CP012672.1"/>
</dbReference>
<accession>A0A4P2QR87</accession>
<dbReference type="Pfam" id="PF00501">
    <property type="entry name" value="AMP-binding"/>
    <property type="match status" value="1"/>
</dbReference>
<dbReference type="Gene3D" id="3.40.50.980">
    <property type="match status" value="2"/>
</dbReference>
<dbReference type="EMBL" id="CP012672">
    <property type="protein sequence ID" value="AUX32053.1"/>
    <property type="molecule type" value="Genomic_DNA"/>
</dbReference>
<proteinExistence type="predicted"/>
<organism evidence="6 7">
    <name type="scientific">Sorangium cellulosum</name>
    <name type="common">Polyangium cellulosum</name>
    <dbReference type="NCBI Taxonomy" id="56"/>
    <lineage>
        <taxon>Bacteria</taxon>
        <taxon>Pseudomonadati</taxon>
        <taxon>Myxococcota</taxon>
        <taxon>Polyangia</taxon>
        <taxon>Polyangiales</taxon>
        <taxon>Polyangiaceae</taxon>
        <taxon>Sorangium</taxon>
    </lineage>
</organism>
<dbReference type="PROSITE" id="PS50075">
    <property type="entry name" value="CARRIER"/>
    <property type="match status" value="1"/>
</dbReference>
<dbReference type="InterPro" id="IPR025110">
    <property type="entry name" value="AMP-bd_C"/>
</dbReference>
<dbReference type="Proteomes" id="UP000295497">
    <property type="component" value="Chromosome"/>
</dbReference>
<dbReference type="SUPFAM" id="SSF47336">
    <property type="entry name" value="ACP-like"/>
    <property type="match status" value="1"/>
</dbReference>
<dbReference type="SUPFAM" id="SSF52777">
    <property type="entry name" value="CoA-dependent acyltransferases"/>
    <property type="match status" value="4"/>
</dbReference>
<gene>
    <name evidence="6" type="ORF">SOCE836_041890</name>
</gene>
<keyword evidence="3" id="KW-0597">Phosphoprotein</keyword>
<dbReference type="InterPro" id="IPR000873">
    <property type="entry name" value="AMP-dep_synth/lig_dom"/>
</dbReference>
<dbReference type="GO" id="GO:0003824">
    <property type="term" value="F:catalytic activity"/>
    <property type="evidence" value="ECO:0007669"/>
    <property type="project" value="InterPro"/>
</dbReference>
<dbReference type="PROSITE" id="PS00455">
    <property type="entry name" value="AMP_BINDING"/>
    <property type="match status" value="1"/>
</dbReference>
<evidence type="ECO:0000256" key="3">
    <source>
        <dbReference type="ARBA" id="ARBA00022553"/>
    </source>
</evidence>
<dbReference type="FunFam" id="3.40.50.12780:FF:000012">
    <property type="entry name" value="Non-ribosomal peptide synthetase"/>
    <property type="match status" value="1"/>
</dbReference>
<dbReference type="InterPro" id="IPR045851">
    <property type="entry name" value="AMP-bd_C_sf"/>
</dbReference>
<dbReference type="InterPro" id="IPR023213">
    <property type="entry name" value="CAT-like_dom_sf"/>
</dbReference>
<dbReference type="Pfam" id="PF00550">
    <property type="entry name" value="PP-binding"/>
    <property type="match status" value="1"/>
</dbReference>
<dbReference type="InterPro" id="IPR029058">
    <property type="entry name" value="AB_hydrolase_fold"/>
</dbReference>
<comment type="cofactor">
    <cofactor evidence="1">
        <name>pantetheine 4'-phosphate</name>
        <dbReference type="ChEBI" id="CHEBI:47942"/>
    </cofactor>
</comment>
<dbReference type="CDD" id="cd17646">
    <property type="entry name" value="A_NRPS_AB3403-like"/>
    <property type="match status" value="1"/>
</dbReference>
<dbReference type="GO" id="GO:0043041">
    <property type="term" value="P:amino acid activation for nonribosomal peptide biosynthetic process"/>
    <property type="evidence" value="ECO:0007669"/>
    <property type="project" value="TreeGrafter"/>
</dbReference>
<dbReference type="SMART" id="SM00823">
    <property type="entry name" value="PKS_PP"/>
    <property type="match status" value="1"/>
</dbReference>
<evidence type="ECO:0000256" key="1">
    <source>
        <dbReference type="ARBA" id="ARBA00001957"/>
    </source>
</evidence>
<dbReference type="InterPro" id="IPR036736">
    <property type="entry name" value="ACP-like_sf"/>
</dbReference>
<dbReference type="GO" id="GO:0031177">
    <property type="term" value="F:phosphopantetheine binding"/>
    <property type="evidence" value="ECO:0007669"/>
    <property type="project" value="InterPro"/>
</dbReference>